<reference evidence="3 4" key="1">
    <citation type="submission" date="2019-11" db="EMBL/GenBank/DDBJ databases">
        <authorList>
            <person name="Holert J."/>
        </authorList>
    </citation>
    <scope>NUCLEOTIDE SEQUENCE [LARGE SCALE GENOMIC DNA]</scope>
    <source>
        <strain evidence="1">BC3_2A</strain>
        <strain evidence="2">SB11_1A</strain>
    </source>
</reference>
<evidence type="ECO:0000313" key="1">
    <source>
        <dbReference type="EMBL" id="CAA0103576.1"/>
    </source>
</evidence>
<dbReference type="RefSeq" id="WP_159270190.1">
    <property type="nucleotide sequence ID" value="NZ_CACSIK010000004.1"/>
</dbReference>
<organism evidence="2 3">
    <name type="scientific">Zhongshania aliphaticivorans</name>
    <dbReference type="NCBI Taxonomy" id="1470434"/>
    <lineage>
        <taxon>Bacteria</taxon>
        <taxon>Pseudomonadati</taxon>
        <taxon>Pseudomonadota</taxon>
        <taxon>Gammaproteobacteria</taxon>
        <taxon>Cellvibrionales</taxon>
        <taxon>Spongiibacteraceae</taxon>
        <taxon>Zhongshania</taxon>
    </lineage>
</organism>
<keyword evidence="3" id="KW-1185">Reference proteome</keyword>
<accession>A0A5S9Q6G0</accession>
<dbReference type="Proteomes" id="UP000439591">
    <property type="component" value="Unassembled WGS sequence"/>
</dbReference>
<dbReference type="AlphaFoldDB" id="A0A5S9Q6G0"/>
<name>A0A5S9Q6G0_9GAMM</name>
<dbReference type="Proteomes" id="UP000435877">
    <property type="component" value="Unassembled WGS sequence"/>
</dbReference>
<sequence length="248" mass="28400">MKKKRKSITKGLGGPYIHIDRQVDRYSLQEIELYLQKEARLLLSEDLSIHVKVVDGSIKAYVLFGGITIYNLMANYGSLRSGIDHVVKDMQTVSETIIERFYDYENVSPDEVIYKARRQGVPGKIQRYLKKLNKLDDSTVNAEQRVDLVVELEEELLDIVYLLEHEEDRNLVIEASPELISNSLPDNLPVPARGVLDLRFEDDDFHQDYIYYAPEIDRKNISLPPSVPIAPQTGSAILISPRRDDDNV</sequence>
<proteinExistence type="predicted"/>
<evidence type="ECO:0000313" key="4">
    <source>
        <dbReference type="Proteomes" id="UP000439591"/>
    </source>
</evidence>
<protein>
    <submittedName>
        <fullName evidence="2">Uncharacterized protein</fullName>
    </submittedName>
</protein>
<evidence type="ECO:0000313" key="3">
    <source>
        <dbReference type="Proteomes" id="UP000435877"/>
    </source>
</evidence>
<dbReference type="EMBL" id="CACSIK010000004">
    <property type="protein sequence ID" value="CAA0113423.1"/>
    <property type="molecule type" value="Genomic_DNA"/>
</dbReference>
<evidence type="ECO:0000313" key="2">
    <source>
        <dbReference type="EMBL" id="CAA0113423.1"/>
    </source>
</evidence>
<gene>
    <name evidence="2" type="ORF">IHBHHGIJ_03413</name>
    <name evidence="1" type="ORF">KFEGEMFD_02028</name>
</gene>
<dbReference type="EMBL" id="CACSIM010000003">
    <property type="protein sequence ID" value="CAA0103576.1"/>
    <property type="molecule type" value="Genomic_DNA"/>
</dbReference>